<comment type="caution">
    <text evidence="1">The sequence shown here is derived from an EMBL/GenBank/DDBJ whole genome shotgun (WGS) entry which is preliminary data.</text>
</comment>
<dbReference type="Pfam" id="PF14945">
    <property type="entry name" value="LLC1"/>
    <property type="match status" value="1"/>
</dbReference>
<dbReference type="EMBL" id="WIXP02000008">
    <property type="protein sequence ID" value="KAF6206257.1"/>
    <property type="molecule type" value="Genomic_DNA"/>
</dbReference>
<evidence type="ECO:0000313" key="1">
    <source>
        <dbReference type="EMBL" id="KAF6206257.1"/>
    </source>
</evidence>
<name>A0A6A4JA79_APOLU</name>
<dbReference type="Proteomes" id="UP000466442">
    <property type="component" value="Unassembled WGS sequence"/>
</dbReference>
<keyword evidence="2" id="KW-1185">Reference proteome</keyword>
<dbReference type="OrthoDB" id="10031946at2759"/>
<reference evidence="1" key="1">
    <citation type="journal article" date="2021" name="Mol. Ecol. Resour.">
        <title>Apolygus lucorum genome provides insights into omnivorousness and mesophyll feeding.</title>
        <authorList>
            <person name="Liu Y."/>
            <person name="Liu H."/>
            <person name="Wang H."/>
            <person name="Huang T."/>
            <person name="Liu B."/>
            <person name="Yang B."/>
            <person name="Yin L."/>
            <person name="Li B."/>
            <person name="Zhang Y."/>
            <person name="Zhang S."/>
            <person name="Jiang F."/>
            <person name="Zhang X."/>
            <person name="Ren Y."/>
            <person name="Wang B."/>
            <person name="Wang S."/>
            <person name="Lu Y."/>
            <person name="Wu K."/>
            <person name="Fan W."/>
            <person name="Wang G."/>
        </authorList>
    </citation>
    <scope>NUCLEOTIDE SEQUENCE</scope>
    <source>
        <strain evidence="1">12Hb</strain>
    </source>
</reference>
<proteinExistence type="predicted"/>
<dbReference type="AlphaFoldDB" id="A0A6A4JA79"/>
<protein>
    <submittedName>
        <fullName evidence="1">Uncharacterized protein</fullName>
    </submittedName>
</protein>
<sequence length="252" mass="28698">MGVTEPWMVTTEGQKNWTAACEREIEARFNWNDKWGWMSGVMAETIDKLKELREKQIARIQERETSSKKALVKNPRPLPNSVNHEYGWLASRKEYQIERFGPFPLTMKVRVEPTFKEIDEEIEAQDLLRTRRAMEKKKLAKMERKMAEQAALDRKGTEEDDPSLMSMKGSRFAIGVEPQGPKAQGANGIQAEAEPIKAETGEDEAAKAKGAKLSDEVIDPGHIKSEGRKKRYCCCTAKCHCKMTKPVSQRKL</sequence>
<evidence type="ECO:0000313" key="2">
    <source>
        <dbReference type="Proteomes" id="UP000466442"/>
    </source>
</evidence>
<dbReference type="InterPro" id="IPR020339">
    <property type="entry name" value="C20orf85-like"/>
</dbReference>
<organism evidence="1 2">
    <name type="scientific">Apolygus lucorum</name>
    <name type="common">Small green plant bug</name>
    <name type="synonym">Lygocoris lucorum</name>
    <dbReference type="NCBI Taxonomy" id="248454"/>
    <lineage>
        <taxon>Eukaryota</taxon>
        <taxon>Metazoa</taxon>
        <taxon>Ecdysozoa</taxon>
        <taxon>Arthropoda</taxon>
        <taxon>Hexapoda</taxon>
        <taxon>Insecta</taxon>
        <taxon>Pterygota</taxon>
        <taxon>Neoptera</taxon>
        <taxon>Paraneoptera</taxon>
        <taxon>Hemiptera</taxon>
        <taxon>Heteroptera</taxon>
        <taxon>Panheteroptera</taxon>
        <taxon>Cimicomorpha</taxon>
        <taxon>Miridae</taxon>
        <taxon>Mirini</taxon>
        <taxon>Apolygus</taxon>
    </lineage>
</organism>
<accession>A0A6A4JA79</accession>
<gene>
    <name evidence="1" type="ORF">GE061_017486</name>
</gene>